<dbReference type="Pfam" id="PF00995">
    <property type="entry name" value="Sec1"/>
    <property type="match status" value="1"/>
</dbReference>
<dbReference type="InterPro" id="IPR027482">
    <property type="entry name" value="Sec1-like_dom2"/>
</dbReference>
<protein>
    <submittedName>
        <fullName evidence="2">Sec1-like protein</fullName>
    </submittedName>
</protein>
<gene>
    <name evidence="2" type="ORF">HYPBUDRAFT_143975</name>
</gene>
<dbReference type="GO" id="GO:0016192">
    <property type="term" value="P:vesicle-mediated transport"/>
    <property type="evidence" value="ECO:0007669"/>
    <property type="project" value="InterPro"/>
</dbReference>
<proteinExistence type="inferred from homology"/>
<dbReference type="InterPro" id="IPR036045">
    <property type="entry name" value="Sec1-like_sf"/>
</dbReference>
<dbReference type="Gene3D" id="3.90.830.10">
    <property type="entry name" value="Syntaxin Binding Protein 1, Chain A, domain 2"/>
    <property type="match status" value="1"/>
</dbReference>
<dbReference type="InterPro" id="IPR043154">
    <property type="entry name" value="Sec-1-like_dom1"/>
</dbReference>
<dbReference type="AlphaFoldDB" id="A0A1E4RD71"/>
<dbReference type="GeneID" id="30994421"/>
<sequence>MSPSIDVIEPKLNENLSHLNEETLNNLLELLSKIKTRENLLILDQSLSNLINYLTPFSKLKSEGRFDKIIWYKSLPIHKHQNEELRNIIEQFDGLILIVEYNQANLNILKKFNEILTKQFKQIKISLIIPNLGKNHVFELNQVLNLEFQTFDKILRNNSKWSNLNLSSSIKLFNWVVNPFYYKDDNLISLGMNFGGLESYFNQPLEQLNQLSDDFIKIITPGESNNLDDLIKLKNIYGKGDHSKLLINLIQNEKLPEFFNANLNKLEQDFYNNKLSGNTDLIVLERNLDYLPIFFNQLNYQGLIDDLFEIEDEYNQSFKNNEESYKLNEDELFKNLKDLNFASIGNKLNKLAKYIQFQYQQKDNLKDLKEIKKLVNNLGSLTTKQDLIKKHTSILESILTFIKANDRIMPFNQNEFFLQFQNDLFDLDYKQQINYLIRFLDENYQLDIILLSIVLISLINDGIKEKDFDIIKFECIQNYTIESLLILNQLIDIELIHIIPTANNDFLGALTGLSLSNNQPSHHQSSSQPSTPQNENLVSYDGLNQLGITAGQKIYQNNYNLINKFWNLHPLIEEEYEATSTTIDTDDDTLISEYPHASFTLPSNTVPLLYRLVESLYFRDFLKYKPTNNLSRRPNWDNLGLDNMFKGKTVDINLCDKLDEMKTISKNKEYIIIILIGGITRSEITTFKYLQQKFSKNGYNKEIIILTSGIVNSKKFFHLFKST</sequence>
<comment type="similarity">
    <text evidence="1">Belongs to the STXBP/unc-18/SEC1 family.</text>
</comment>
<dbReference type="SUPFAM" id="SSF56815">
    <property type="entry name" value="Sec1/munc18-like (SM) proteins"/>
    <property type="match status" value="1"/>
</dbReference>
<dbReference type="Gene3D" id="3.40.50.2060">
    <property type="match status" value="1"/>
</dbReference>
<dbReference type="InterPro" id="IPR043127">
    <property type="entry name" value="Sec-1-like_dom3a"/>
</dbReference>
<dbReference type="Gene3D" id="3.40.50.1910">
    <property type="match status" value="1"/>
</dbReference>
<dbReference type="EMBL" id="KV454545">
    <property type="protein sequence ID" value="ODV65075.1"/>
    <property type="molecule type" value="Genomic_DNA"/>
</dbReference>
<organism evidence="2 3">
    <name type="scientific">Hyphopichia burtonii NRRL Y-1933</name>
    <dbReference type="NCBI Taxonomy" id="984485"/>
    <lineage>
        <taxon>Eukaryota</taxon>
        <taxon>Fungi</taxon>
        <taxon>Dikarya</taxon>
        <taxon>Ascomycota</taxon>
        <taxon>Saccharomycotina</taxon>
        <taxon>Pichiomycetes</taxon>
        <taxon>Debaryomycetaceae</taxon>
        <taxon>Hyphopichia</taxon>
    </lineage>
</organism>
<dbReference type="PANTHER" id="PTHR11679">
    <property type="entry name" value="VESICLE PROTEIN SORTING-ASSOCIATED"/>
    <property type="match status" value="1"/>
</dbReference>
<accession>A0A1E4RD71</accession>
<dbReference type="InterPro" id="IPR001619">
    <property type="entry name" value="Sec1-like"/>
</dbReference>
<dbReference type="Gene3D" id="1.25.40.850">
    <property type="match status" value="1"/>
</dbReference>
<dbReference type="OrthoDB" id="10262287at2759"/>
<evidence type="ECO:0000313" key="2">
    <source>
        <dbReference type="EMBL" id="ODV65075.1"/>
    </source>
</evidence>
<dbReference type="STRING" id="984485.A0A1E4RD71"/>
<dbReference type="Proteomes" id="UP000095085">
    <property type="component" value="Unassembled WGS sequence"/>
</dbReference>
<name>A0A1E4RD71_9ASCO</name>
<dbReference type="InterPro" id="IPR043155">
    <property type="entry name" value="VPS33_dom3b"/>
</dbReference>
<dbReference type="RefSeq" id="XP_020074142.1">
    <property type="nucleotide sequence ID" value="XM_020219871.1"/>
</dbReference>
<keyword evidence="3" id="KW-1185">Reference proteome</keyword>
<reference evidence="3" key="1">
    <citation type="submission" date="2016-05" db="EMBL/GenBank/DDBJ databases">
        <title>Comparative genomics of biotechnologically important yeasts.</title>
        <authorList>
            <consortium name="DOE Joint Genome Institute"/>
            <person name="Riley R."/>
            <person name="Haridas S."/>
            <person name="Wolfe K.H."/>
            <person name="Lopes M.R."/>
            <person name="Hittinger C.T."/>
            <person name="Goker M."/>
            <person name="Salamov A."/>
            <person name="Wisecaver J."/>
            <person name="Long T.M."/>
            <person name="Aerts A.L."/>
            <person name="Barry K."/>
            <person name="Choi C."/>
            <person name="Clum A."/>
            <person name="Coughlan A.Y."/>
            <person name="Deshpande S."/>
            <person name="Douglass A.P."/>
            <person name="Hanson S.J."/>
            <person name="Klenk H.-P."/>
            <person name="Labutti K."/>
            <person name="Lapidus A."/>
            <person name="Lindquist E."/>
            <person name="Lipzen A."/>
            <person name="Meier-Kolthoff J.P."/>
            <person name="Ohm R.A."/>
            <person name="Otillar R.P."/>
            <person name="Pangilinan J."/>
            <person name="Peng Y."/>
            <person name="Rokas A."/>
            <person name="Rosa C.A."/>
            <person name="Scheuner C."/>
            <person name="Sibirny A.A."/>
            <person name="Slot J.C."/>
            <person name="Stielow J.B."/>
            <person name="Sun H."/>
            <person name="Kurtzman C.P."/>
            <person name="Blackwell M."/>
            <person name="Grigoriev I.V."/>
            <person name="Jeffries T.W."/>
        </authorList>
    </citation>
    <scope>NUCLEOTIDE SEQUENCE [LARGE SCALE GENOMIC DNA]</scope>
    <source>
        <strain evidence="3">NRRL Y-1933</strain>
    </source>
</reference>
<evidence type="ECO:0000313" key="3">
    <source>
        <dbReference type="Proteomes" id="UP000095085"/>
    </source>
</evidence>
<evidence type="ECO:0000256" key="1">
    <source>
        <dbReference type="ARBA" id="ARBA00009884"/>
    </source>
</evidence>